<accession>A0A381R0C4</accession>
<evidence type="ECO:0000259" key="1">
    <source>
        <dbReference type="Pfam" id="PF05118"/>
    </source>
</evidence>
<dbReference type="SUPFAM" id="SSF51197">
    <property type="entry name" value="Clavaminate synthase-like"/>
    <property type="match status" value="1"/>
</dbReference>
<protein>
    <recommendedName>
        <fullName evidence="1">Aspartyl/asparaginy/proline hydroxylase domain-containing protein</fullName>
    </recommendedName>
</protein>
<evidence type="ECO:0000313" key="2">
    <source>
        <dbReference type="EMBL" id="SUZ84910.1"/>
    </source>
</evidence>
<dbReference type="InterPro" id="IPR007803">
    <property type="entry name" value="Asp/Arg/Pro-Hydrxlase"/>
</dbReference>
<sequence>MIRETVVLKPKININEAILFYMDLENNHQDMCWHHNNEVDKGVGGHEIDNVYGWALQSNLDDLTKPCPPYNITKETKREYRDTKLMFGFAKKLQKKFPFAHQFSVAVHPAGTKVNFHNDTEDYLKVHIPILTNSKAFFNFEPNRRFVLPANGSMILVNTEVKHGTSNEGETDRVHLFFKVPKDKEKELLKYNEELI</sequence>
<dbReference type="InterPro" id="IPR027443">
    <property type="entry name" value="IPNS-like_sf"/>
</dbReference>
<dbReference type="Gene3D" id="2.60.120.330">
    <property type="entry name" value="B-lactam Antibiotic, Isopenicillin N Synthase, Chain"/>
    <property type="match status" value="1"/>
</dbReference>
<dbReference type="AlphaFoldDB" id="A0A381R0C4"/>
<dbReference type="EMBL" id="UINC01001612">
    <property type="protein sequence ID" value="SUZ84910.1"/>
    <property type="molecule type" value="Genomic_DNA"/>
</dbReference>
<name>A0A381R0C4_9ZZZZ</name>
<reference evidence="2" key="1">
    <citation type="submission" date="2018-05" db="EMBL/GenBank/DDBJ databases">
        <authorList>
            <person name="Lanie J.A."/>
            <person name="Ng W.-L."/>
            <person name="Kazmierczak K.M."/>
            <person name="Andrzejewski T.M."/>
            <person name="Davidsen T.M."/>
            <person name="Wayne K.J."/>
            <person name="Tettelin H."/>
            <person name="Glass J.I."/>
            <person name="Rusch D."/>
            <person name="Podicherti R."/>
            <person name="Tsui H.-C.T."/>
            <person name="Winkler M.E."/>
        </authorList>
    </citation>
    <scope>NUCLEOTIDE SEQUENCE</scope>
</reference>
<proteinExistence type="predicted"/>
<dbReference type="Pfam" id="PF05118">
    <property type="entry name" value="Asp_Arg_Hydrox"/>
    <property type="match status" value="1"/>
</dbReference>
<organism evidence="2">
    <name type="scientific">marine metagenome</name>
    <dbReference type="NCBI Taxonomy" id="408172"/>
    <lineage>
        <taxon>unclassified sequences</taxon>
        <taxon>metagenomes</taxon>
        <taxon>ecological metagenomes</taxon>
    </lineage>
</organism>
<feature type="domain" description="Aspartyl/asparaginy/proline hydroxylase" evidence="1">
    <location>
        <begin position="101"/>
        <end position="180"/>
    </location>
</feature>
<gene>
    <name evidence="2" type="ORF">METZ01_LOCUS37764</name>
</gene>